<reference evidence="1 2" key="1">
    <citation type="submission" date="2019-07" db="EMBL/GenBank/DDBJ databases">
        <title>Whole genome shotgun sequence of Lactobacillus zymae NBRC 107157.</title>
        <authorList>
            <person name="Hosoyama A."/>
            <person name="Uohara A."/>
            <person name="Ohji S."/>
            <person name="Ichikawa N."/>
        </authorList>
    </citation>
    <scope>NUCLEOTIDE SEQUENCE [LARGE SCALE GENOMIC DNA]</scope>
    <source>
        <strain evidence="1 2">NBRC 107157</strain>
    </source>
</reference>
<dbReference type="EMBL" id="BJZK01000028">
    <property type="protein sequence ID" value="GEO72798.1"/>
    <property type="molecule type" value="Genomic_DNA"/>
</dbReference>
<dbReference type="RefSeq" id="WP_057730247.1">
    <property type="nucleotide sequence ID" value="NZ_BJZK01000028.1"/>
</dbReference>
<protein>
    <submittedName>
        <fullName evidence="1">Uncharacterized protein</fullName>
    </submittedName>
</protein>
<proteinExistence type="predicted"/>
<accession>A0ABQ0X5P0</accession>
<sequence length="199" mass="22826">MPIYKSGGKLAHRQRGRDIVKVYRNTNLVFQEFLPDGTVLFAGPAIFIGNEDEDLAAQRPYIDKTGMKVYLNTTVPLAGPIHKLKTGIKLTGCGDFYIWDEPYYNRWDVKLYEDRSPENAIQNMTISREDLLSHKIIQVNAPTNGISFRITMQAIDDTHIKVVSQDPYNLNPWPNSTQNFYDGSNNYYYYSPIQSITAY</sequence>
<evidence type="ECO:0000313" key="2">
    <source>
        <dbReference type="Proteomes" id="UP000321794"/>
    </source>
</evidence>
<evidence type="ECO:0000313" key="1">
    <source>
        <dbReference type="EMBL" id="GEO72798.1"/>
    </source>
</evidence>
<gene>
    <name evidence="1" type="ORF">LZY01_19660</name>
</gene>
<dbReference type="Proteomes" id="UP000321794">
    <property type="component" value="Unassembled WGS sequence"/>
</dbReference>
<keyword evidence="2" id="KW-1185">Reference proteome</keyword>
<name>A0ABQ0X5P0_9LACO</name>
<organism evidence="1 2">
    <name type="scientific">Levilactobacillus zymae</name>
    <dbReference type="NCBI Taxonomy" id="267363"/>
    <lineage>
        <taxon>Bacteria</taxon>
        <taxon>Bacillati</taxon>
        <taxon>Bacillota</taxon>
        <taxon>Bacilli</taxon>
        <taxon>Lactobacillales</taxon>
        <taxon>Lactobacillaceae</taxon>
        <taxon>Levilactobacillus</taxon>
    </lineage>
</organism>
<comment type="caution">
    <text evidence="1">The sequence shown here is derived from an EMBL/GenBank/DDBJ whole genome shotgun (WGS) entry which is preliminary data.</text>
</comment>